<feature type="domain" description="Glycosyltransferase 2-like" evidence="1">
    <location>
        <begin position="3"/>
        <end position="171"/>
    </location>
</feature>
<dbReference type="EMBL" id="JAFITO010000002">
    <property type="protein sequence ID" value="MBN4068018.1"/>
    <property type="molecule type" value="Genomic_DNA"/>
</dbReference>
<evidence type="ECO:0000313" key="2">
    <source>
        <dbReference type="EMBL" id="MBN4068018.1"/>
    </source>
</evidence>
<evidence type="ECO:0000259" key="1">
    <source>
        <dbReference type="Pfam" id="PF00535"/>
    </source>
</evidence>
<dbReference type="SUPFAM" id="SSF53448">
    <property type="entry name" value="Nucleotide-diphospho-sugar transferases"/>
    <property type="match status" value="1"/>
</dbReference>
<organism evidence="2 3">
    <name type="scientific">Desulfotalea psychrophila</name>
    <dbReference type="NCBI Taxonomy" id="84980"/>
    <lineage>
        <taxon>Bacteria</taxon>
        <taxon>Pseudomonadati</taxon>
        <taxon>Thermodesulfobacteriota</taxon>
        <taxon>Desulfobulbia</taxon>
        <taxon>Desulfobulbales</taxon>
        <taxon>Desulfocapsaceae</taxon>
        <taxon>Desulfotalea</taxon>
    </lineage>
</organism>
<dbReference type="InterPro" id="IPR050834">
    <property type="entry name" value="Glycosyltransf_2"/>
</dbReference>
<dbReference type="Pfam" id="PF00535">
    <property type="entry name" value="Glycos_transf_2"/>
    <property type="match status" value="1"/>
</dbReference>
<keyword evidence="3" id="KW-1185">Reference proteome</keyword>
<dbReference type="CDD" id="cd00761">
    <property type="entry name" value="Glyco_tranf_GTA_type"/>
    <property type="match status" value="1"/>
</dbReference>
<sequence>MISIIIPTLNGGELFSKVLESIAMQEIHDEYELLVYDSASTDDTVKYAQSFGAEVVSVDRKNFDHGGTRTLAAQKAVGDILVFMTQDAVLVGCNSLALLIEPLRKNESSSVAVTYGRQLPNKDATPAAAHLRLFNYPPEPLVKTNNDKRKYGLKTVFVSNSFAAYKQDSLATCGYFKQGLIFGEDTCAVGRLLLEGYAIQYVSEAQVYHSHNYSLVEEFKRHFDIGVLHSAENWLLQEYGVAEGHGANYVRSAFSYFIRNNGWYLIPDLIIRSGMKYMGYKFGRNYKSLPVLLRMKLSMYSAWWKQGAVSECSNK</sequence>
<dbReference type="PANTHER" id="PTHR43685:SF13">
    <property type="entry name" value="O ANTIGEN BIOSYNTHESIS RHAMNOSYLTRANSFERASE RFBN"/>
    <property type="match status" value="1"/>
</dbReference>
<dbReference type="PANTHER" id="PTHR43685">
    <property type="entry name" value="GLYCOSYLTRANSFERASE"/>
    <property type="match status" value="1"/>
</dbReference>
<proteinExistence type="predicted"/>
<name>A0ABS3ATD3_9BACT</name>
<evidence type="ECO:0000313" key="3">
    <source>
        <dbReference type="Proteomes" id="UP000717534"/>
    </source>
</evidence>
<dbReference type="InterPro" id="IPR029044">
    <property type="entry name" value="Nucleotide-diphossugar_trans"/>
</dbReference>
<dbReference type="InterPro" id="IPR001173">
    <property type="entry name" value="Glyco_trans_2-like"/>
</dbReference>
<reference evidence="2 3" key="1">
    <citation type="submission" date="2021-02" db="EMBL/GenBank/DDBJ databases">
        <title>Activity-based single-cell genomes from oceanic crustal fluid captures similar information to metagenomic and metatranscriptomic surveys with orders of magnitude less sampling.</title>
        <authorList>
            <person name="D'Angelo T.S."/>
            <person name="Orcutt B.N."/>
        </authorList>
    </citation>
    <scope>NUCLEOTIDE SEQUENCE [LARGE SCALE GENOMIC DNA]</scope>
    <source>
        <strain evidence="2">AH-315-G02</strain>
    </source>
</reference>
<protein>
    <submittedName>
        <fullName evidence="2">Glycosyltransferase family 2 protein</fullName>
    </submittedName>
</protein>
<gene>
    <name evidence="2" type="ORF">JYU06_00630</name>
</gene>
<comment type="caution">
    <text evidence="2">The sequence shown here is derived from an EMBL/GenBank/DDBJ whole genome shotgun (WGS) entry which is preliminary data.</text>
</comment>
<accession>A0ABS3ATD3</accession>
<dbReference type="Gene3D" id="3.90.550.10">
    <property type="entry name" value="Spore Coat Polysaccharide Biosynthesis Protein SpsA, Chain A"/>
    <property type="match status" value="1"/>
</dbReference>
<dbReference type="Proteomes" id="UP000717534">
    <property type="component" value="Unassembled WGS sequence"/>
</dbReference>